<organism evidence="2 3">
    <name type="scientific">Ensete ventricosum</name>
    <name type="common">Abyssinian banana</name>
    <name type="synonym">Musa ensete</name>
    <dbReference type="NCBI Taxonomy" id="4639"/>
    <lineage>
        <taxon>Eukaryota</taxon>
        <taxon>Viridiplantae</taxon>
        <taxon>Streptophyta</taxon>
        <taxon>Embryophyta</taxon>
        <taxon>Tracheophyta</taxon>
        <taxon>Spermatophyta</taxon>
        <taxon>Magnoliopsida</taxon>
        <taxon>Liliopsida</taxon>
        <taxon>Zingiberales</taxon>
        <taxon>Musaceae</taxon>
        <taxon>Ensete</taxon>
    </lineage>
</organism>
<dbReference type="AlphaFoldDB" id="A0A426X535"/>
<evidence type="ECO:0000256" key="1">
    <source>
        <dbReference type="SAM" id="Phobius"/>
    </source>
</evidence>
<feature type="transmembrane region" description="Helical" evidence="1">
    <location>
        <begin position="77"/>
        <end position="96"/>
    </location>
</feature>
<evidence type="ECO:0000313" key="3">
    <source>
        <dbReference type="Proteomes" id="UP000287651"/>
    </source>
</evidence>
<dbReference type="Proteomes" id="UP000287651">
    <property type="component" value="Unassembled WGS sequence"/>
</dbReference>
<dbReference type="EMBL" id="AMZH03026581">
    <property type="protein sequence ID" value="RRT34550.1"/>
    <property type="molecule type" value="Genomic_DNA"/>
</dbReference>
<keyword evidence="1" id="KW-0812">Transmembrane</keyword>
<evidence type="ECO:0000313" key="2">
    <source>
        <dbReference type="EMBL" id="RRT34550.1"/>
    </source>
</evidence>
<keyword evidence="1" id="KW-1133">Transmembrane helix</keyword>
<sequence length="102" mass="10930">MKVGVMEGVPFGRLLTRAKGCCYTASAASGLSAGELLGLTRYMRPLVGRIVERDKEGVGSLVGPGPGLFHSSFIVKFRSIISVLSVACVVVSWGFWRLRELA</sequence>
<accession>A0A426X535</accession>
<proteinExistence type="predicted"/>
<keyword evidence="1" id="KW-0472">Membrane</keyword>
<name>A0A426X535_ENSVE</name>
<protein>
    <submittedName>
        <fullName evidence="2">Uncharacterized protein</fullName>
    </submittedName>
</protein>
<gene>
    <name evidence="2" type="ORF">B296_00042902</name>
</gene>
<reference evidence="2 3" key="1">
    <citation type="journal article" date="2014" name="Agronomy (Basel)">
        <title>A Draft Genome Sequence for Ensete ventricosum, the Drought-Tolerant Tree Against Hunger.</title>
        <authorList>
            <person name="Harrison J."/>
            <person name="Moore K.A."/>
            <person name="Paszkiewicz K."/>
            <person name="Jones T."/>
            <person name="Grant M."/>
            <person name="Ambacheew D."/>
            <person name="Muzemil S."/>
            <person name="Studholme D.J."/>
        </authorList>
    </citation>
    <scope>NUCLEOTIDE SEQUENCE [LARGE SCALE GENOMIC DNA]</scope>
</reference>
<comment type="caution">
    <text evidence="2">The sequence shown here is derived from an EMBL/GenBank/DDBJ whole genome shotgun (WGS) entry which is preliminary data.</text>
</comment>